<dbReference type="Gene3D" id="3.40.50.10190">
    <property type="entry name" value="BRCT domain"/>
    <property type="match status" value="2"/>
</dbReference>
<feature type="region of interest" description="Disordered" evidence="14">
    <location>
        <begin position="492"/>
        <end position="567"/>
    </location>
</feature>
<dbReference type="CDD" id="cd22665">
    <property type="entry name" value="FHA_MDC1"/>
    <property type="match status" value="1"/>
</dbReference>
<dbReference type="GeneTree" id="ENSGT00940000161757"/>
<dbReference type="SMART" id="SM00292">
    <property type="entry name" value="BRCT"/>
    <property type="match status" value="2"/>
</dbReference>
<feature type="region of interest" description="Disordered" evidence="14">
    <location>
        <begin position="127"/>
        <end position="165"/>
    </location>
</feature>
<dbReference type="InterPro" id="IPR000253">
    <property type="entry name" value="FHA_dom"/>
</dbReference>
<dbReference type="Pfam" id="PF16589">
    <property type="entry name" value="BRCT_2"/>
    <property type="match status" value="1"/>
</dbReference>
<reference evidence="17" key="3">
    <citation type="submission" date="2025-09" db="UniProtKB">
        <authorList>
            <consortium name="Ensembl"/>
        </authorList>
    </citation>
    <scope>IDENTIFICATION</scope>
</reference>
<evidence type="ECO:0000256" key="2">
    <source>
        <dbReference type="ARBA" id="ARBA00004286"/>
    </source>
</evidence>
<organism evidence="17 18">
    <name type="scientific">Oreochromis niloticus</name>
    <name type="common">Nile tilapia</name>
    <name type="synonym">Tilapia nilotica</name>
    <dbReference type="NCBI Taxonomy" id="8128"/>
    <lineage>
        <taxon>Eukaryota</taxon>
        <taxon>Metazoa</taxon>
        <taxon>Chordata</taxon>
        <taxon>Craniata</taxon>
        <taxon>Vertebrata</taxon>
        <taxon>Euteleostomi</taxon>
        <taxon>Actinopterygii</taxon>
        <taxon>Neopterygii</taxon>
        <taxon>Teleostei</taxon>
        <taxon>Neoteleostei</taxon>
        <taxon>Acanthomorphata</taxon>
        <taxon>Ovalentaria</taxon>
        <taxon>Cichlomorphae</taxon>
        <taxon>Cichliformes</taxon>
        <taxon>Cichlidae</taxon>
        <taxon>African cichlids</taxon>
        <taxon>Pseudocrenilabrinae</taxon>
        <taxon>Oreochromini</taxon>
        <taxon>Oreochromis</taxon>
    </lineage>
</organism>
<keyword evidence="7" id="KW-0677">Repeat</keyword>
<feature type="compositionally biased region" description="Basic and acidic residues" evidence="14">
    <location>
        <begin position="402"/>
        <end position="416"/>
    </location>
</feature>
<dbReference type="SUPFAM" id="SSF52113">
    <property type="entry name" value="BRCT domain"/>
    <property type="match status" value="2"/>
</dbReference>
<evidence type="ECO:0000256" key="5">
    <source>
        <dbReference type="ARBA" id="ARBA00022499"/>
    </source>
</evidence>
<reference evidence="18" key="1">
    <citation type="submission" date="2012-01" db="EMBL/GenBank/DDBJ databases">
        <title>The Genome Sequence of Oreochromis niloticus (Nile Tilapia).</title>
        <authorList>
            <consortium name="Broad Institute Genome Assembly Team"/>
            <consortium name="Broad Institute Sequencing Platform"/>
            <person name="Di Palma F."/>
            <person name="Johnson J."/>
            <person name="Lander E.S."/>
            <person name="Lindblad-Toh K."/>
        </authorList>
    </citation>
    <scope>NUCLEOTIDE SEQUENCE [LARGE SCALE GENOMIC DNA]</scope>
</reference>
<feature type="region of interest" description="Disordered" evidence="14">
    <location>
        <begin position="183"/>
        <end position="447"/>
    </location>
</feature>
<feature type="compositionally biased region" description="Polar residues" evidence="14">
    <location>
        <begin position="1506"/>
        <end position="1519"/>
    </location>
</feature>
<evidence type="ECO:0000256" key="10">
    <source>
        <dbReference type="ARBA" id="ARBA00022990"/>
    </source>
</evidence>
<keyword evidence="10" id="KW-0007">Acetylation</keyword>
<feature type="compositionally biased region" description="Polar residues" evidence="14">
    <location>
        <begin position="127"/>
        <end position="142"/>
    </location>
</feature>
<feature type="compositionally biased region" description="Basic and acidic residues" evidence="14">
    <location>
        <begin position="150"/>
        <end position="163"/>
    </location>
</feature>
<feature type="compositionally biased region" description="Polar residues" evidence="14">
    <location>
        <begin position="1428"/>
        <end position="1444"/>
    </location>
</feature>
<dbReference type="GO" id="GO:0005694">
    <property type="term" value="C:chromosome"/>
    <property type="evidence" value="ECO:0007669"/>
    <property type="project" value="UniProtKB-SubCell"/>
</dbReference>
<dbReference type="InParanoid" id="A0A669E9Z0"/>
<dbReference type="Ensembl" id="ENSONIT00000046621.1">
    <property type="protein sequence ID" value="ENSONIP00000067816.1"/>
    <property type="gene ID" value="ENSONIG00000027755.1"/>
</dbReference>
<evidence type="ECO:0000256" key="11">
    <source>
        <dbReference type="ARBA" id="ARBA00023204"/>
    </source>
</evidence>
<feature type="compositionally biased region" description="Low complexity" evidence="14">
    <location>
        <begin position="1366"/>
        <end position="1382"/>
    </location>
</feature>
<keyword evidence="11" id="KW-0234">DNA repair</keyword>
<dbReference type="PROSITE" id="PS50006">
    <property type="entry name" value="FHA_DOMAIN"/>
    <property type="match status" value="1"/>
</dbReference>
<dbReference type="GO" id="GO:0006281">
    <property type="term" value="P:DNA repair"/>
    <property type="evidence" value="ECO:0007669"/>
    <property type="project" value="UniProtKB-KW"/>
</dbReference>
<evidence type="ECO:0000256" key="4">
    <source>
        <dbReference type="ARBA" id="ARBA00022454"/>
    </source>
</evidence>
<dbReference type="CDD" id="cd18441">
    <property type="entry name" value="BRCT_MDC1_rpt2"/>
    <property type="match status" value="1"/>
</dbReference>
<accession>A0A669E9Z0</accession>
<dbReference type="Pfam" id="PF16770">
    <property type="entry name" value="RTT107_BRCT_5"/>
    <property type="match status" value="1"/>
</dbReference>
<dbReference type="InterPro" id="IPR051579">
    <property type="entry name" value="DDR_Transcriptional_Reg"/>
</dbReference>
<feature type="compositionally biased region" description="Basic and acidic residues" evidence="14">
    <location>
        <begin position="1130"/>
        <end position="1144"/>
    </location>
</feature>
<feature type="region of interest" description="Disordered" evidence="14">
    <location>
        <begin position="728"/>
        <end position="770"/>
    </location>
</feature>
<feature type="compositionally biased region" description="Basic and acidic residues" evidence="14">
    <location>
        <begin position="1173"/>
        <end position="1325"/>
    </location>
</feature>
<feature type="compositionally biased region" description="Basic and acidic residues" evidence="14">
    <location>
        <begin position="1488"/>
        <end position="1505"/>
    </location>
</feature>
<evidence type="ECO:0000256" key="7">
    <source>
        <dbReference type="ARBA" id="ARBA00022737"/>
    </source>
</evidence>
<keyword evidence="18" id="KW-1185">Reference proteome</keyword>
<keyword evidence="13" id="KW-0131">Cell cycle</keyword>
<dbReference type="Gene3D" id="2.60.200.20">
    <property type="match status" value="1"/>
</dbReference>
<reference evidence="17" key="2">
    <citation type="submission" date="2025-08" db="UniProtKB">
        <authorList>
            <consortium name="Ensembl"/>
        </authorList>
    </citation>
    <scope>IDENTIFICATION</scope>
</reference>
<dbReference type="OMA" id="IHESPHM"/>
<keyword evidence="5" id="KW-1017">Isopeptide bond</keyword>
<evidence type="ECO:0000313" key="17">
    <source>
        <dbReference type="Ensembl" id="ENSONIP00000067816.1"/>
    </source>
</evidence>
<feature type="compositionally biased region" description="Basic residues" evidence="14">
    <location>
        <begin position="1120"/>
        <end position="1129"/>
    </location>
</feature>
<feature type="compositionally biased region" description="Basic and acidic residues" evidence="14">
    <location>
        <begin position="525"/>
        <end position="545"/>
    </location>
</feature>
<keyword evidence="9" id="KW-0832">Ubl conjugation</keyword>
<keyword evidence="4" id="KW-0158">Chromosome</keyword>
<evidence type="ECO:0000313" key="18">
    <source>
        <dbReference type="Proteomes" id="UP000005207"/>
    </source>
</evidence>
<dbReference type="InterPro" id="IPR036420">
    <property type="entry name" value="BRCT_dom_sf"/>
</dbReference>
<keyword evidence="12" id="KW-0539">Nucleus</keyword>
<feature type="region of interest" description="Disordered" evidence="14">
    <location>
        <begin position="626"/>
        <end position="648"/>
    </location>
</feature>
<dbReference type="SUPFAM" id="SSF49879">
    <property type="entry name" value="SMAD/FHA domain"/>
    <property type="match status" value="1"/>
</dbReference>
<feature type="compositionally biased region" description="Polar residues" evidence="14">
    <location>
        <begin position="1401"/>
        <end position="1415"/>
    </location>
</feature>
<evidence type="ECO:0000256" key="13">
    <source>
        <dbReference type="ARBA" id="ARBA00023306"/>
    </source>
</evidence>
<keyword evidence="8" id="KW-0227">DNA damage</keyword>
<feature type="compositionally biased region" description="Polar residues" evidence="14">
    <location>
        <begin position="1051"/>
        <end position="1061"/>
    </location>
</feature>
<comment type="subcellular location">
    <subcellularLocation>
        <location evidence="2">Chromosome</location>
    </subcellularLocation>
    <subcellularLocation>
        <location evidence="1">Nucleus</location>
    </subcellularLocation>
</comment>
<protein>
    <recommendedName>
        <fullName evidence="3">Mediator of DNA damage checkpoint protein 1</fullName>
    </recommendedName>
</protein>
<feature type="domain" description="FHA" evidence="15">
    <location>
        <begin position="36"/>
        <end position="97"/>
    </location>
</feature>
<feature type="compositionally biased region" description="Basic residues" evidence="14">
    <location>
        <begin position="1326"/>
        <end position="1335"/>
    </location>
</feature>
<dbReference type="GO" id="GO:0005634">
    <property type="term" value="C:nucleus"/>
    <property type="evidence" value="ECO:0007669"/>
    <property type="project" value="UniProtKB-SubCell"/>
</dbReference>
<evidence type="ECO:0000256" key="12">
    <source>
        <dbReference type="ARBA" id="ARBA00023242"/>
    </source>
</evidence>
<feature type="compositionally biased region" description="Polar residues" evidence="14">
    <location>
        <begin position="637"/>
        <end position="648"/>
    </location>
</feature>
<feature type="domain" description="BRCT" evidence="16">
    <location>
        <begin position="1531"/>
        <end position="1609"/>
    </location>
</feature>
<dbReference type="InterPro" id="IPR001357">
    <property type="entry name" value="BRCT_dom"/>
</dbReference>
<feature type="compositionally biased region" description="Polar residues" evidence="14">
    <location>
        <begin position="1468"/>
        <end position="1479"/>
    </location>
</feature>
<feature type="compositionally biased region" description="Polar residues" evidence="14">
    <location>
        <begin position="743"/>
        <end position="755"/>
    </location>
</feature>
<keyword evidence="6" id="KW-0597">Phosphoprotein</keyword>
<evidence type="ECO:0000259" key="16">
    <source>
        <dbReference type="PROSITE" id="PS50172"/>
    </source>
</evidence>
<feature type="region of interest" description="Disordered" evidence="14">
    <location>
        <begin position="1720"/>
        <end position="1740"/>
    </location>
</feature>
<dbReference type="PANTHER" id="PTHR23196">
    <property type="entry name" value="PAX TRANSCRIPTION ACTIVATION DOMAIN INTERACTING PROTEIN"/>
    <property type="match status" value="1"/>
</dbReference>
<evidence type="ECO:0000259" key="15">
    <source>
        <dbReference type="PROSITE" id="PS50006"/>
    </source>
</evidence>
<feature type="compositionally biased region" description="Polar residues" evidence="14">
    <location>
        <begin position="806"/>
        <end position="821"/>
    </location>
</feature>
<feature type="region of interest" description="Disordered" evidence="14">
    <location>
        <begin position="687"/>
        <end position="710"/>
    </location>
</feature>
<proteinExistence type="predicted"/>
<dbReference type="CDD" id="cd17744">
    <property type="entry name" value="BRCT_MDC1_rpt1"/>
    <property type="match status" value="1"/>
</dbReference>
<evidence type="ECO:0000256" key="6">
    <source>
        <dbReference type="ARBA" id="ARBA00022553"/>
    </source>
</evidence>
<evidence type="ECO:0000256" key="9">
    <source>
        <dbReference type="ARBA" id="ARBA00022843"/>
    </source>
</evidence>
<evidence type="ECO:0000256" key="1">
    <source>
        <dbReference type="ARBA" id="ARBA00004123"/>
    </source>
</evidence>
<dbReference type="PANTHER" id="PTHR23196:SF34">
    <property type="entry name" value="MEDIATOR OF DNA DAMAGE CHECKPOINT PROTEIN 1"/>
    <property type="match status" value="1"/>
</dbReference>
<sequence>ISEPEKWLHLSDYISKYIVNDDPLFHTEFPLFLGDNVLGRDPNSCTVLLPASSVSKQHATICLSVYRRHACRSEVDMEALVWDLGSMNGTRKGRLKLTPNVRYALSEGDSLVVADIPCQFVSCGVDSSQGDASSPLRQNSGVKTKLPDASGEKGADTSIDSKKCVNGGAETPVRASCLTFEQTPHQPQGTLVPESDSDSDSETGVRGERRRKTLGLKKEQCKWGTKSLKGGCHMPVEKESNASLTEDDELSTPAVSTDAIPAFNMDSDTDVEGEDEEVASAGSVTLTTNQQVDQPPKTAQFHMDSDTDIDEDEDASGKAPKALPSSDENAKTPHAVSVLPPEGVTMDSDTDVDDDAVVSDAATKAGPTVCQSAHTADSAFSVQPEDFHLHSDTDVDEDEGEEAKNKTDETPNKSDIKLTALKSAPVAPDSLQIESDTDDEALPVPATSKPSVVAAVADSRPTAGADADLEILSDSDTDVEDASLLAIPVGVTTMSASPRPTLKASRADSDADTDVDESSVPPAGDEAKPADVKVDGDTEDKKSDIGEEGEDQVPRLHRENTPGLLAPLLQNCSTPRLQERLDLRFCPSSVPLQEEEDFAVAETQSFTIQSRDRESSEEPTQAFVLESCDNKNDQSTKGESFQLGLSDSSHLQCPDQALAMENTQSFVSVERGVNLEDTQAYAAMSAADRSSAENDANLEATQDYVEDEEPERYQVDVALEATQAYVAEPYSHAEDDTDDDTCETQPSDFTASSTLAIAETQPMLPIAGEEDLAAENPVCSVQQIQPRSLKEDGAKAAQPQEKGFSDAQSVTETQPMCTSDNEASDDEGSFPAQRNRTAKPLPPEEAQTQDLTCSELSLSETQPMHGGIDETQPMATCEDDDEDSMPGPRKRKAKQLHLEEEETQPVTDSELSTAETQPIAACDDDDEDSMPGPRKRKAKQLQPEEETQPLASSEGSALETQPLSTNEGQQSDEEDVIACPRKRKAKPLQLEEEQTQPLASADVETPAVMTGKYDVKDSIPGPRKRKAKQMKLEEETQPVDNSKITPVETRPLTTKTRLSSSEESEAGTNGACVRNLRVTRAKPREEEDQAECPGPSRRQTRGRSGKSLSDGDNNKEMVKRARGKKITKQQKHDGEEEDEVPVRERNKRAVNRSLINQQEDGKSREEEDGADLGQEREENDKERTTDEREKDEIERQLKEEKLETERRVNEEQERLQAENAARAEREIKEKEEQEKIESERIEREERERLEREEKERLEKERKEQEKETAKREEEERLEREQELQARLEREEKEMEEREKVKKEKEAQEKQLKELEEKKAEQDKSKTPSRGRRTTRRTIASQSTAEPDQDSTVSTNDDFPARRTRSRSNSSNSVSSERSASSVHAQESKGRGRGRGTRRTSETPQTPVARSSNRRTTVAAGAVEHEPDLSNSLTPEVSSCSVSSHNRGRGGRQRGRARKTEHDPDSLPSVGQSQSDQHSSPARGRKGKKAEESSDEALHKNGKEDSQPATTTRGRQQASAATDEEDQSKLLLSQVLFTGVMDEAGEKVLARLGGSMAKGVGDMNCLVTDKVRRTVKFLCALAKGIPIVTTDWLEKSGKAGSFLPPSSFIVEDPEQEKKFNFSLHKSLRIASSQPLLKGYEVHVTRSVKPEPVHMKDIISSSGATFLPKMPSSNKPNTVVISCEEDWPLCRPALSASLPVVTAEFILAGILQQKLDFQSHTLSPSTANLQPAGGRGRGRRKT</sequence>
<feature type="region of interest" description="Disordered" evidence="14">
    <location>
        <begin position="783"/>
        <end position="1525"/>
    </location>
</feature>
<feature type="compositionally biased region" description="Acidic residues" evidence="14">
    <location>
        <begin position="267"/>
        <end position="278"/>
    </location>
</feature>
<feature type="compositionally biased region" description="Polar residues" evidence="14">
    <location>
        <begin position="904"/>
        <end position="916"/>
    </location>
</feature>
<dbReference type="PROSITE" id="PS50172">
    <property type="entry name" value="BRCT"/>
    <property type="match status" value="1"/>
</dbReference>
<feature type="compositionally biased region" description="Polar residues" evidence="14">
    <location>
        <begin position="846"/>
        <end position="862"/>
    </location>
</feature>
<feature type="compositionally biased region" description="Polar residues" evidence="14">
    <location>
        <begin position="282"/>
        <end position="293"/>
    </location>
</feature>
<feature type="compositionally biased region" description="Polar residues" evidence="14">
    <location>
        <begin position="369"/>
        <end position="381"/>
    </location>
</feature>
<evidence type="ECO:0000256" key="8">
    <source>
        <dbReference type="ARBA" id="ARBA00022763"/>
    </source>
</evidence>
<feature type="compositionally biased region" description="Basic residues" evidence="14">
    <location>
        <begin position="1445"/>
        <end position="1456"/>
    </location>
</feature>
<dbReference type="Proteomes" id="UP000005207">
    <property type="component" value="Linkage group LG11"/>
</dbReference>
<evidence type="ECO:0000256" key="14">
    <source>
        <dbReference type="SAM" id="MobiDB-lite"/>
    </source>
</evidence>
<feature type="compositionally biased region" description="Polar residues" evidence="14">
    <location>
        <begin position="1338"/>
        <end position="1356"/>
    </location>
</feature>
<feature type="compositionally biased region" description="Acidic residues" evidence="14">
    <location>
        <begin position="348"/>
        <end position="357"/>
    </location>
</feature>
<name>A0A669E9Z0_ORENI</name>
<dbReference type="Pfam" id="PF00498">
    <property type="entry name" value="FHA"/>
    <property type="match status" value="1"/>
</dbReference>
<evidence type="ECO:0000256" key="3">
    <source>
        <dbReference type="ARBA" id="ARBA00015014"/>
    </source>
</evidence>
<feature type="compositionally biased region" description="Polar residues" evidence="14">
    <location>
        <begin position="949"/>
        <end position="969"/>
    </location>
</feature>
<dbReference type="InterPro" id="IPR008984">
    <property type="entry name" value="SMAD_FHA_dom_sf"/>
</dbReference>